<evidence type="ECO:0000313" key="3">
    <source>
        <dbReference type="EMBL" id="KAF2862812.1"/>
    </source>
</evidence>
<evidence type="ECO:0000313" key="4">
    <source>
        <dbReference type="Proteomes" id="UP000799421"/>
    </source>
</evidence>
<dbReference type="Gene3D" id="1.20.140.30">
    <property type="entry name" value="MOB kinase activator"/>
    <property type="match status" value="1"/>
</dbReference>
<dbReference type="AlphaFoldDB" id="A0A6A7C6C6"/>
<feature type="binding site" evidence="1">
    <location>
        <position position="186"/>
    </location>
    <ligand>
        <name>Zn(2+)</name>
        <dbReference type="ChEBI" id="CHEBI:29105"/>
    </ligand>
</feature>
<accession>A0A6A7C6C6</accession>
<keyword evidence="1" id="KW-0862">Zinc</keyword>
<evidence type="ECO:0000256" key="2">
    <source>
        <dbReference type="SAM" id="MobiDB-lite"/>
    </source>
</evidence>
<feature type="compositionally biased region" description="Low complexity" evidence="2">
    <location>
        <begin position="245"/>
        <end position="254"/>
    </location>
</feature>
<organism evidence="3 4">
    <name type="scientific">Piedraia hortae CBS 480.64</name>
    <dbReference type="NCBI Taxonomy" id="1314780"/>
    <lineage>
        <taxon>Eukaryota</taxon>
        <taxon>Fungi</taxon>
        <taxon>Dikarya</taxon>
        <taxon>Ascomycota</taxon>
        <taxon>Pezizomycotina</taxon>
        <taxon>Dothideomycetes</taxon>
        <taxon>Dothideomycetidae</taxon>
        <taxon>Capnodiales</taxon>
        <taxon>Piedraiaceae</taxon>
        <taxon>Piedraia</taxon>
    </lineage>
</organism>
<feature type="binding site" evidence="1">
    <location>
        <position position="79"/>
    </location>
    <ligand>
        <name>Zn(2+)</name>
        <dbReference type="ChEBI" id="CHEBI:29105"/>
    </ligand>
</feature>
<feature type="compositionally biased region" description="Polar residues" evidence="2">
    <location>
        <begin position="255"/>
        <end position="264"/>
    </location>
</feature>
<dbReference type="Proteomes" id="UP000799421">
    <property type="component" value="Unassembled WGS sequence"/>
</dbReference>
<sequence length="294" mass="33418">MNDQAFHMNAARQGKIPMFFREEYAKFIVKGNFMTLAAQPQNVEKGEWLAHQLVEQTRLLSNMLGCVQAADRANGRPVCTEQTCPTMSAGIYIYPWMDPNSREYTTIPAPRYISYVQTWVGGIIQGPRFPTDSFVTAPNFTNSTDQSTDASDWLGKVSGFPREFESDIRNMYKQMFRCYAHLYWQHWLDFWNFGSHRELNTCFMHFINVGRLFNLISEKETQPMQPLIELWVRQGLLMKLPEASNPPQSQPQQSERQTATAANGSTTRSQSPSPSPAPQSQDTTASPAKGVIAQ</sequence>
<keyword evidence="4" id="KW-1185">Reference proteome</keyword>
<dbReference type="EMBL" id="MU005964">
    <property type="protein sequence ID" value="KAF2862812.1"/>
    <property type="molecule type" value="Genomic_DNA"/>
</dbReference>
<dbReference type="InterPro" id="IPR036703">
    <property type="entry name" value="MOB_kinase_act_sf"/>
</dbReference>
<dbReference type="Pfam" id="PF03637">
    <property type="entry name" value="Mob1_phocein"/>
    <property type="match status" value="1"/>
</dbReference>
<dbReference type="OrthoDB" id="10261121at2759"/>
<dbReference type="InterPro" id="IPR005301">
    <property type="entry name" value="MOB_kinase_act_fam"/>
</dbReference>
<feature type="region of interest" description="Disordered" evidence="2">
    <location>
        <begin position="241"/>
        <end position="294"/>
    </location>
</feature>
<protein>
    <submittedName>
        <fullName evidence="3">Mob1/phocein</fullName>
    </submittedName>
</protein>
<dbReference type="SUPFAM" id="SSF101152">
    <property type="entry name" value="Mob1/phocein"/>
    <property type="match status" value="1"/>
</dbReference>
<feature type="binding site" evidence="1">
    <location>
        <position position="84"/>
    </location>
    <ligand>
        <name>Zn(2+)</name>
        <dbReference type="ChEBI" id="CHEBI:29105"/>
    </ligand>
</feature>
<gene>
    <name evidence="3" type="ORF">K470DRAFT_255717</name>
</gene>
<feature type="binding site" evidence="1">
    <location>
        <position position="181"/>
    </location>
    <ligand>
        <name>Zn(2+)</name>
        <dbReference type="ChEBI" id="CHEBI:29105"/>
    </ligand>
</feature>
<proteinExistence type="predicted"/>
<name>A0A6A7C6C6_9PEZI</name>
<dbReference type="SMART" id="SM01388">
    <property type="entry name" value="Mob1_phocein"/>
    <property type="match status" value="1"/>
</dbReference>
<feature type="compositionally biased region" description="Low complexity" evidence="2">
    <location>
        <begin position="265"/>
        <end position="284"/>
    </location>
</feature>
<evidence type="ECO:0000256" key="1">
    <source>
        <dbReference type="PIRSR" id="PIRSR605301-1"/>
    </source>
</evidence>
<keyword evidence="1" id="KW-0479">Metal-binding</keyword>
<reference evidence="3" key="1">
    <citation type="journal article" date="2020" name="Stud. Mycol.">
        <title>101 Dothideomycetes genomes: a test case for predicting lifestyles and emergence of pathogens.</title>
        <authorList>
            <person name="Haridas S."/>
            <person name="Albert R."/>
            <person name="Binder M."/>
            <person name="Bloem J."/>
            <person name="Labutti K."/>
            <person name="Salamov A."/>
            <person name="Andreopoulos B."/>
            <person name="Baker S."/>
            <person name="Barry K."/>
            <person name="Bills G."/>
            <person name="Bluhm B."/>
            <person name="Cannon C."/>
            <person name="Castanera R."/>
            <person name="Culley D."/>
            <person name="Daum C."/>
            <person name="Ezra D."/>
            <person name="Gonzalez J."/>
            <person name="Henrissat B."/>
            <person name="Kuo A."/>
            <person name="Liang C."/>
            <person name="Lipzen A."/>
            <person name="Lutzoni F."/>
            <person name="Magnuson J."/>
            <person name="Mondo S."/>
            <person name="Nolan M."/>
            <person name="Ohm R."/>
            <person name="Pangilinan J."/>
            <person name="Park H.-J."/>
            <person name="Ramirez L."/>
            <person name="Alfaro M."/>
            <person name="Sun H."/>
            <person name="Tritt A."/>
            <person name="Yoshinaga Y."/>
            <person name="Zwiers L.-H."/>
            <person name="Turgeon B."/>
            <person name="Goodwin S."/>
            <person name="Spatafora J."/>
            <person name="Crous P."/>
            <person name="Grigoriev I."/>
        </authorList>
    </citation>
    <scope>NUCLEOTIDE SEQUENCE</scope>
    <source>
        <strain evidence="3">CBS 480.64</strain>
    </source>
</reference>
<dbReference type="PANTHER" id="PTHR22599">
    <property type="entry name" value="MPS ONE BINDER KINASE ACTIVATOR-LIKE MOB"/>
    <property type="match status" value="1"/>
</dbReference>